<organism evidence="2 3">
    <name type="scientific">Dyella flava</name>
    <dbReference type="NCBI Taxonomy" id="1920170"/>
    <lineage>
        <taxon>Bacteria</taxon>
        <taxon>Pseudomonadati</taxon>
        <taxon>Pseudomonadota</taxon>
        <taxon>Gammaproteobacteria</taxon>
        <taxon>Lysobacterales</taxon>
        <taxon>Rhodanobacteraceae</taxon>
        <taxon>Dyella</taxon>
    </lineage>
</organism>
<evidence type="ECO:0000313" key="2">
    <source>
        <dbReference type="EMBL" id="MBM7124063.1"/>
    </source>
</evidence>
<reference evidence="2" key="1">
    <citation type="submission" date="2020-10" db="EMBL/GenBank/DDBJ databases">
        <title>Phylogeny of dyella-like bacteria.</title>
        <authorList>
            <person name="Fu J."/>
        </authorList>
    </citation>
    <scope>NUCLEOTIDE SEQUENCE</scope>
    <source>
        <strain evidence="2">DHOC52</strain>
    </source>
</reference>
<sequence>MRVSKNFLKAVVALCAALLMVLPASAKVQDASSPHDELAAWAGHWKIRIATRETQFGHAKTQDFDAKCAFLPHGSFMACEYLSVQPDPDAGHVINDVAILYYSDVGKTFKYTNVAPEGGPREDLMHVDGKVWTRPYEIPADNGGVIDAREIYTFASPDKQLARLEVSTDKGAHWTVVNEAVGTKEP</sequence>
<feature type="chain" id="PRO_5047056894" description="DUF1579 domain-containing protein" evidence="1">
    <location>
        <begin position="27"/>
        <end position="186"/>
    </location>
</feature>
<evidence type="ECO:0000256" key="1">
    <source>
        <dbReference type="SAM" id="SignalP"/>
    </source>
</evidence>
<name>A0ABS2JZZ5_9GAMM</name>
<comment type="caution">
    <text evidence="2">The sequence shown here is derived from an EMBL/GenBank/DDBJ whole genome shotgun (WGS) entry which is preliminary data.</text>
</comment>
<evidence type="ECO:0008006" key="4">
    <source>
        <dbReference type="Google" id="ProtNLM"/>
    </source>
</evidence>
<feature type="signal peptide" evidence="1">
    <location>
        <begin position="1"/>
        <end position="26"/>
    </location>
</feature>
<accession>A0ABS2JZZ5</accession>
<keyword evidence="3" id="KW-1185">Reference proteome</keyword>
<proteinExistence type="predicted"/>
<gene>
    <name evidence="2" type="ORF">ISP19_01610</name>
</gene>
<protein>
    <recommendedName>
        <fullName evidence="4">DUF1579 domain-containing protein</fullName>
    </recommendedName>
</protein>
<dbReference type="EMBL" id="JADIKE010000021">
    <property type="protein sequence ID" value="MBM7124063.1"/>
    <property type="molecule type" value="Genomic_DNA"/>
</dbReference>
<dbReference type="RefSeq" id="WP_204678972.1">
    <property type="nucleotide sequence ID" value="NZ_BSNR01000013.1"/>
</dbReference>
<keyword evidence="1" id="KW-0732">Signal</keyword>
<dbReference type="Proteomes" id="UP001430149">
    <property type="component" value="Unassembled WGS sequence"/>
</dbReference>
<evidence type="ECO:0000313" key="3">
    <source>
        <dbReference type="Proteomes" id="UP001430149"/>
    </source>
</evidence>